<reference evidence="1 2" key="1">
    <citation type="journal article" date="2022" name="DNA Res.">
        <title>Chromosomal-level genome assembly of the orchid tree Bauhinia variegata (Leguminosae; Cercidoideae) supports the allotetraploid origin hypothesis of Bauhinia.</title>
        <authorList>
            <person name="Zhong Y."/>
            <person name="Chen Y."/>
            <person name="Zheng D."/>
            <person name="Pang J."/>
            <person name="Liu Y."/>
            <person name="Luo S."/>
            <person name="Meng S."/>
            <person name="Qian L."/>
            <person name="Wei D."/>
            <person name="Dai S."/>
            <person name="Zhou R."/>
        </authorList>
    </citation>
    <scope>NUCLEOTIDE SEQUENCE [LARGE SCALE GENOMIC DNA]</scope>
    <source>
        <strain evidence="1">BV-YZ2020</strain>
    </source>
</reference>
<dbReference type="EMBL" id="CM039436">
    <property type="protein sequence ID" value="KAI4315307.1"/>
    <property type="molecule type" value="Genomic_DNA"/>
</dbReference>
<accession>A0ACB9LWS4</accession>
<keyword evidence="2" id="KW-1185">Reference proteome</keyword>
<comment type="caution">
    <text evidence="1">The sequence shown here is derived from an EMBL/GenBank/DDBJ whole genome shotgun (WGS) entry which is preliminary data.</text>
</comment>
<gene>
    <name evidence="1" type="ORF">L6164_028131</name>
</gene>
<proteinExistence type="predicted"/>
<dbReference type="Proteomes" id="UP000828941">
    <property type="component" value="Chromosome 11"/>
</dbReference>
<evidence type="ECO:0000313" key="2">
    <source>
        <dbReference type="Proteomes" id="UP000828941"/>
    </source>
</evidence>
<evidence type="ECO:0000313" key="1">
    <source>
        <dbReference type="EMBL" id="KAI4315307.1"/>
    </source>
</evidence>
<sequence>MLVCKNANSRTASTFKWRCVLGEGSRRLVRCLFLPVGKGLDIAYVSTTGGNLISPHRGYERWIEHIDQQSGEVHVIRK</sequence>
<organism evidence="1 2">
    <name type="scientific">Bauhinia variegata</name>
    <name type="common">Purple orchid tree</name>
    <name type="synonym">Phanera variegata</name>
    <dbReference type="NCBI Taxonomy" id="167791"/>
    <lineage>
        <taxon>Eukaryota</taxon>
        <taxon>Viridiplantae</taxon>
        <taxon>Streptophyta</taxon>
        <taxon>Embryophyta</taxon>
        <taxon>Tracheophyta</taxon>
        <taxon>Spermatophyta</taxon>
        <taxon>Magnoliopsida</taxon>
        <taxon>eudicotyledons</taxon>
        <taxon>Gunneridae</taxon>
        <taxon>Pentapetalae</taxon>
        <taxon>rosids</taxon>
        <taxon>fabids</taxon>
        <taxon>Fabales</taxon>
        <taxon>Fabaceae</taxon>
        <taxon>Cercidoideae</taxon>
        <taxon>Cercideae</taxon>
        <taxon>Bauhiniinae</taxon>
        <taxon>Bauhinia</taxon>
    </lineage>
</organism>
<name>A0ACB9LWS4_BAUVA</name>
<protein>
    <submittedName>
        <fullName evidence="1">Uncharacterized protein</fullName>
    </submittedName>
</protein>